<accession>A0AAW0E5A4</accession>
<keyword evidence="2 4" id="KW-0802">TPR repeat</keyword>
<dbReference type="PANTHER" id="PTHR46035">
    <property type="entry name" value="TETRATRICOPEPTIDE REPEAT PROTEIN 4"/>
    <property type="match status" value="1"/>
</dbReference>
<evidence type="ECO:0000313" key="8">
    <source>
        <dbReference type="Proteomes" id="UP001383192"/>
    </source>
</evidence>
<gene>
    <name evidence="7" type="primary">CNS1</name>
    <name evidence="7" type="ORF">VNI00_000963</name>
</gene>
<dbReference type="Pfam" id="PF18972">
    <property type="entry name" value="Wheel"/>
    <property type="match status" value="1"/>
</dbReference>
<name>A0AAW0E5A4_9AGAR</name>
<dbReference type="SUPFAM" id="SSF48452">
    <property type="entry name" value="TPR-like"/>
    <property type="match status" value="1"/>
</dbReference>
<feature type="repeat" description="TPR" evidence="4">
    <location>
        <begin position="59"/>
        <end position="92"/>
    </location>
</feature>
<sequence length="384" mass="43899">MAEGPQPIDQQTVQAKLDDFDNHPLFMKSLPEDEASNPTIAALQSLAYEGPPDGKEEVAQNFKERGNEYFKGKRYREAISFYTQGIDVNPPDISLKEALYCNRAAANLALSMHYDFESFFATVLIKQVENYGTALRDCAEAIKVNPRSPKGHYRSAQALIELERWDDAIDCCTRALSHDPASDIKVLLEKAKTKKEEKERKEREKQDKLEKEKLQERMLRAALRSRNIILPPLLKNNPIPKPDDYPHFDPEDPSYNTLIIPVYFEYPEYGTYDVIPEFVEDTPFALHLEEMFPPKVPSPAWDKHGKYVNGNMVVYASTKQKRLLRVGKNMSLRDLCNAAKAKEGAKEPDGLELVDGHLTVAVVSKGDYEKKWVEDFKKMREREG</sequence>
<dbReference type="GO" id="GO:0051879">
    <property type="term" value="F:Hsp90 protein binding"/>
    <property type="evidence" value="ECO:0007669"/>
    <property type="project" value="InterPro"/>
</dbReference>
<protein>
    <submittedName>
        <fullName evidence="7">HSP70/90 co-chaperone</fullName>
    </submittedName>
</protein>
<feature type="domain" description="Cns1/TTC4 wheel" evidence="6">
    <location>
        <begin position="250"/>
        <end position="376"/>
    </location>
</feature>
<proteinExistence type="inferred from homology"/>
<dbReference type="InterPro" id="IPR013105">
    <property type="entry name" value="TPR_2"/>
</dbReference>
<dbReference type="Pfam" id="PF07719">
    <property type="entry name" value="TPR_2"/>
    <property type="match status" value="1"/>
</dbReference>
<evidence type="ECO:0000256" key="3">
    <source>
        <dbReference type="ARBA" id="ARBA00023602"/>
    </source>
</evidence>
<evidence type="ECO:0000256" key="5">
    <source>
        <dbReference type="SAM" id="MobiDB-lite"/>
    </source>
</evidence>
<dbReference type="Proteomes" id="UP001383192">
    <property type="component" value="Unassembled WGS sequence"/>
</dbReference>
<dbReference type="Gene3D" id="1.25.40.10">
    <property type="entry name" value="Tetratricopeptide repeat domain"/>
    <property type="match status" value="1"/>
</dbReference>
<feature type="region of interest" description="Disordered" evidence="5">
    <location>
        <begin position="1"/>
        <end position="20"/>
    </location>
</feature>
<dbReference type="InterPro" id="IPR011990">
    <property type="entry name" value="TPR-like_helical_dom_sf"/>
</dbReference>
<dbReference type="PANTHER" id="PTHR46035:SF1">
    <property type="entry name" value="TETRATRICOPEPTIDE REPEAT PROTEIN 4"/>
    <property type="match status" value="1"/>
</dbReference>
<evidence type="ECO:0000313" key="7">
    <source>
        <dbReference type="EMBL" id="KAK7060198.1"/>
    </source>
</evidence>
<dbReference type="GO" id="GO:0005829">
    <property type="term" value="C:cytosol"/>
    <property type="evidence" value="ECO:0007669"/>
    <property type="project" value="TreeGrafter"/>
</dbReference>
<dbReference type="PROSITE" id="PS50005">
    <property type="entry name" value="TPR"/>
    <property type="match status" value="1"/>
</dbReference>
<dbReference type="InterPro" id="IPR019734">
    <property type="entry name" value="TPR_rpt"/>
</dbReference>
<reference evidence="7 8" key="1">
    <citation type="submission" date="2024-01" db="EMBL/GenBank/DDBJ databases">
        <title>A draft genome for a cacao thread blight-causing isolate of Paramarasmius palmivorus.</title>
        <authorList>
            <person name="Baruah I.K."/>
            <person name="Bukari Y."/>
            <person name="Amoako-Attah I."/>
            <person name="Meinhardt L.W."/>
            <person name="Bailey B.A."/>
            <person name="Cohen S.P."/>
        </authorList>
    </citation>
    <scope>NUCLEOTIDE SEQUENCE [LARGE SCALE GENOMIC DNA]</scope>
    <source>
        <strain evidence="7 8">GH-12</strain>
    </source>
</reference>
<dbReference type="CDD" id="cd21377">
    <property type="entry name" value="CTWD_Cns1-like"/>
    <property type="match status" value="1"/>
</dbReference>
<organism evidence="7 8">
    <name type="scientific">Paramarasmius palmivorus</name>
    <dbReference type="NCBI Taxonomy" id="297713"/>
    <lineage>
        <taxon>Eukaryota</taxon>
        <taxon>Fungi</taxon>
        <taxon>Dikarya</taxon>
        <taxon>Basidiomycota</taxon>
        <taxon>Agaricomycotina</taxon>
        <taxon>Agaricomycetes</taxon>
        <taxon>Agaricomycetidae</taxon>
        <taxon>Agaricales</taxon>
        <taxon>Marasmiineae</taxon>
        <taxon>Marasmiaceae</taxon>
        <taxon>Paramarasmius</taxon>
    </lineage>
</organism>
<comment type="caution">
    <text evidence="7">The sequence shown here is derived from an EMBL/GenBank/DDBJ whole genome shotgun (WGS) entry which is preliminary data.</text>
</comment>
<dbReference type="GO" id="GO:0030544">
    <property type="term" value="F:Hsp70 protein binding"/>
    <property type="evidence" value="ECO:0007669"/>
    <property type="project" value="TreeGrafter"/>
</dbReference>
<dbReference type="AlphaFoldDB" id="A0AAW0E5A4"/>
<evidence type="ECO:0000256" key="4">
    <source>
        <dbReference type="PROSITE-ProRule" id="PRU00339"/>
    </source>
</evidence>
<dbReference type="GO" id="GO:0005634">
    <property type="term" value="C:nucleus"/>
    <property type="evidence" value="ECO:0007669"/>
    <property type="project" value="TreeGrafter"/>
</dbReference>
<evidence type="ECO:0000256" key="1">
    <source>
        <dbReference type="ARBA" id="ARBA00022737"/>
    </source>
</evidence>
<keyword evidence="8" id="KW-1185">Reference proteome</keyword>
<comment type="similarity">
    <text evidence="3">Belongs to the TTC4 family.</text>
</comment>
<evidence type="ECO:0000259" key="6">
    <source>
        <dbReference type="Pfam" id="PF18972"/>
    </source>
</evidence>
<evidence type="ECO:0000256" key="2">
    <source>
        <dbReference type="ARBA" id="ARBA00022803"/>
    </source>
</evidence>
<dbReference type="InterPro" id="IPR044059">
    <property type="entry name" value="Csn1/TTC4_wheel"/>
</dbReference>
<keyword evidence="1" id="KW-0677">Repeat</keyword>
<feature type="region of interest" description="Disordered" evidence="5">
    <location>
        <begin position="193"/>
        <end position="212"/>
    </location>
</feature>
<dbReference type="SMART" id="SM00028">
    <property type="entry name" value="TPR"/>
    <property type="match status" value="2"/>
</dbReference>
<dbReference type="EMBL" id="JAYKXP010000003">
    <property type="protein sequence ID" value="KAK7060198.1"/>
    <property type="molecule type" value="Genomic_DNA"/>
</dbReference>
<dbReference type="GO" id="GO:0006457">
    <property type="term" value="P:protein folding"/>
    <property type="evidence" value="ECO:0007669"/>
    <property type="project" value="TreeGrafter"/>
</dbReference>